<organism evidence="2 3">
    <name type="scientific">Zasmidium cellare ATCC 36951</name>
    <dbReference type="NCBI Taxonomy" id="1080233"/>
    <lineage>
        <taxon>Eukaryota</taxon>
        <taxon>Fungi</taxon>
        <taxon>Dikarya</taxon>
        <taxon>Ascomycota</taxon>
        <taxon>Pezizomycotina</taxon>
        <taxon>Dothideomycetes</taxon>
        <taxon>Dothideomycetidae</taxon>
        <taxon>Mycosphaerellales</taxon>
        <taxon>Mycosphaerellaceae</taxon>
        <taxon>Zasmidium</taxon>
    </lineage>
</organism>
<dbReference type="InterPro" id="IPR025979">
    <property type="entry name" value="ChrR-like_cupin_dom"/>
</dbReference>
<feature type="domain" description="ChrR-like cupin" evidence="1">
    <location>
        <begin position="3"/>
        <end position="75"/>
    </location>
</feature>
<dbReference type="Pfam" id="PF12973">
    <property type="entry name" value="Cupin_7"/>
    <property type="match status" value="1"/>
</dbReference>
<evidence type="ECO:0000313" key="3">
    <source>
        <dbReference type="Proteomes" id="UP000799537"/>
    </source>
</evidence>
<dbReference type="InterPro" id="IPR011051">
    <property type="entry name" value="RmlC_Cupin_sf"/>
</dbReference>
<reference evidence="2" key="1">
    <citation type="journal article" date="2020" name="Stud. Mycol.">
        <title>101 Dothideomycetes genomes: a test case for predicting lifestyles and emergence of pathogens.</title>
        <authorList>
            <person name="Haridas S."/>
            <person name="Albert R."/>
            <person name="Binder M."/>
            <person name="Bloem J."/>
            <person name="Labutti K."/>
            <person name="Salamov A."/>
            <person name="Andreopoulos B."/>
            <person name="Baker S."/>
            <person name="Barry K."/>
            <person name="Bills G."/>
            <person name="Bluhm B."/>
            <person name="Cannon C."/>
            <person name="Castanera R."/>
            <person name="Culley D."/>
            <person name="Daum C."/>
            <person name="Ezra D."/>
            <person name="Gonzalez J."/>
            <person name="Henrissat B."/>
            <person name="Kuo A."/>
            <person name="Liang C."/>
            <person name="Lipzen A."/>
            <person name="Lutzoni F."/>
            <person name="Magnuson J."/>
            <person name="Mondo S."/>
            <person name="Nolan M."/>
            <person name="Ohm R."/>
            <person name="Pangilinan J."/>
            <person name="Park H.-J."/>
            <person name="Ramirez L."/>
            <person name="Alfaro M."/>
            <person name="Sun H."/>
            <person name="Tritt A."/>
            <person name="Yoshinaga Y."/>
            <person name="Zwiers L.-H."/>
            <person name="Turgeon B."/>
            <person name="Goodwin S."/>
            <person name="Spatafora J."/>
            <person name="Crous P."/>
            <person name="Grigoriev I."/>
        </authorList>
    </citation>
    <scope>NUCLEOTIDE SEQUENCE</scope>
    <source>
        <strain evidence="2">ATCC 36951</strain>
    </source>
</reference>
<dbReference type="SUPFAM" id="SSF51182">
    <property type="entry name" value="RmlC-like cupins"/>
    <property type="match status" value="1"/>
</dbReference>
<dbReference type="EMBL" id="ML993663">
    <property type="protein sequence ID" value="KAF2158454.1"/>
    <property type="molecule type" value="Genomic_DNA"/>
</dbReference>
<dbReference type="RefSeq" id="XP_033659343.1">
    <property type="nucleotide sequence ID" value="XM_033810252.1"/>
</dbReference>
<dbReference type="Gene3D" id="2.60.120.10">
    <property type="entry name" value="Jelly Rolls"/>
    <property type="match status" value="1"/>
</dbReference>
<protein>
    <recommendedName>
        <fullName evidence="1">ChrR-like cupin domain-containing protein</fullName>
    </recommendedName>
</protein>
<dbReference type="Proteomes" id="UP000799537">
    <property type="component" value="Unassembled WGS sequence"/>
</dbReference>
<evidence type="ECO:0000313" key="2">
    <source>
        <dbReference type="EMBL" id="KAF2158454.1"/>
    </source>
</evidence>
<name>A0A6A6BUH6_ZASCE</name>
<keyword evidence="3" id="KW-1185">Reference proteome</keyword>
<dbReference type="AlphaFoldDB" id="A0A6A6BUH6"/>
<proteinExistence type="predicted"/>
<accession>A0A6A6BUH6</accession>
<dbReference type="OrthoDB" id="9970537at2759"/>
<evidence type="ECO:0000259" key="1">
    <source>
        <dbReference type="Pfam" id="PF12973"/>
    </source>
</evidence>
<gene>
    <name evidence="2" type="ORF">M409DRAFT_32352</name>
</gene>
<dbReference type="GeneID" id="54563524"/>
<dbReference type="InterPro" id="IPR014710">
    <property type="entry name" value="RmlC-like_jellyroll"/>
</dbReference>
<feature type="non-terminal residue" evidence="2">
    <location>
        <position position="1"/>
    </location>
</feature>
<sequence length="79" mass="8872">PDVQKQTLSSDPETGDNTVLLTHTPGSEWGDPVCTHEYWEEVYIISGRLFDKTLKQWFGEGDYCCRPPGMVHGPFKADG</sequence>
<feature type="non-terminal residue" evidence="2">
    <location>
        <position position="79"/>
    </location>
</feature>